<dbReference type="InterPro" id="IPR040007">
    <property type="entry name" value="Tho2"/>
</dbReference>
<feature type="compositionally biased region" description="Polar residues" evidence="5">
    <location>
        <begin position="2061"/>
        <end position="2071"/>
    </location>
</feature>
<feature type="compositionally biased region" description="Basic and acidic residues" evidence="5">
    <location>
        <begin position="1840"/>
        <end position="1874"/>
    </location>
</feature>
<feature type="compositionally biased region" description="Basic and acidic residues" evidence="5">
    <location>
        <begin position="589"/>
        <end position="602"/>
    </location>
</feature>
<feature type="compositionally biased region" description="Basic and acidic residues" evidence="5">
    <location>
        <begin position="2230"/>
        <end position="2254"/>
    </location>
</feature>
<feature type="compositionally biased region" description="Polar residues" evidence="5">
    <location>
        <begin position="1563"/>
        <end position="1580"/>
    </location>
</feature>
<feature type="compositionally biased region" description="Basic and acidic residues" evidence="5">
    <location>
        <begin position="1722"/>
        <end position="1741"/>
    </location>
</feature>
<accession>A0AAQ3LXE3</accession>
<feature type="region of interest" description="Disordered" evidence="5">
    <location>
        <begin position="1"/>
        <end position="117"/>
    </location>
</feature>
<feature type="compositionally biased region" description="Basic and acidic residues" evidence="5">
    <location>
        <begin position="2048"/>
        <end position="2057"/>
    </location>
</feature>
<dbReference type="Pfam" id="PF16134">
    <property type="entry name" value="THOC2_N"/>
    <property type="match status" value="1"/>
</dbReference>
<dbReference type="GO" id="GO:0006397">
    <property type="term" value="P:mRNA processing"/>
    <property type="evidence" value="ECO:0007669"/>
    <property type="project" value="InterPro"/>
</dbReference>
<evidence type="ECO:0000259" key="6">
    <source>
        <dbReference type="Pfam" id="PF11262"/>
    </source>
</evidence>
<keyword evidence="4" id="KW-0539">Nucleus</keyword>
<evidence type="ECO:0000256" key="4">
    <source>
        <dbReference type="ARBA" id="ARBA00023242"/>
    </source>
</evidence>
<dbReference type="PANTHER" id="PTHR21597:SF0">
    <property type="entry name" value="THO COMPLEX SUBUNIT 2"/>
    <property type="match status" value="1"/>
</dbReference>
<evidence type="ECO:0000259" key="7">
    <source>
        <dbReference type="Pfam" id="PF11732"/>
    </source>
</evidence>
<feature type="compositionally biased region" description="Basic residues" evidence="5">
    <location>
        <begin position="1"/>
        <end position="11"/>
    </location>
</feature>
<evidence type="ECO:0000256" key="2">
    <source>
        <dbReference type="ARBA" id="ARBA00007857"/>
    </source>
</evidence>
<organism evidence="9 10">
    <name type="scientific">Acrodontium crateriforme</name>
    <dbReference type="NCBI Taxonomy" id="150365"/>
    <lineage>
        <taxon>Eukaryota</taxon>
        <taxon>Fungi</taxon>
        <taxon>Dikarya</taxon>
        <taxon>Ascomycota</taxon>
        <taxon>Pezizomycotina</taxon>
        <taxon>Dothideomycetes</taxon>
        <taxon>Dothideomycetidae</taxon>
        <taxon>Mycosphaerellales</taxon>
        <taxon>Teratosphaeriaceae</taxon>
        <taxon>Acrodontium</taxon>
    </lineage>
</organism>
<dbReference type="Proteomes" id="UP001303373">
    <property type="component" value="Chromosome 1"/>
</dbReference>
<feature type="compositionally biased region" description="Pro residues" evidence="5">
    <location>
        <begin position="2260"/>
        <end position="2276"/>
    </location>
</feature>
<feature type="compositionally biased region" description="Low complexity" evidence="5">
    <location>
        <begin position="1788"/>
        <end position="1804"/>
    </location>
</feature>
<feature type="compositionally biased region" description="Basic and acidic residues" evidence="5">
    <location>
        <begin position="2277"/>
        <end position="2292"/>
    </location>
</feature>
<evidence type="ECO:0000313" key="10">
    <source>
        <dbReference type="Proteomes" id="UP001303373"/>
    </source>
</evidence>
<feature type="compositionally biased region" description="Basic and acidic residues" evidence="5">
    <location>
        <begin position="1612"/>
        <end position="1621"/>
    </location>
</feature>
<feature type="compositionally biased region" description="Polar residues" evidence="5">
    <location>
        <begin position="2082"/>
        <end position="2094"/>
    </location>
</feature>
<feature type="domain" description="THO complex subunitTHOC2 N-terminal" evidence="7">
    <location>
        <begin position="862"/>
        <end position="937"/>
    </location>
</feature>
<dbReference type="InterPro" id="IPR021418">
    <property type="entry name" value="THO_THOC2_C"/>
</dbReference>
<protein>
    <recommendedName>
        <fullName evidence="3">THO complex subunit 2</fullName>
    </recommendedName>
</protein>
<feature type="compositionally biased region" description="Polar residues" evidence="5">
    <location>
        <begin position="59"/>
        <end position="76"/>
    </location>
</feature>
<evidence type="ECO:0000256" key="5">
    <source>
        <dbReference type="SAM" id="MobiDB-lite"/>
    </source>
</evidence>
<dbReference type="InterPro" id="IPR032302">
    <property type="entry name" value="THOC2_N"/>
</dbReference>
<dbReference type="GO" id="GO:0000445">
    <property type="term" value="C:THO complex part of transcription export complex"/>
    <property type="evidence" value="ECO:0007669"/>
    <property type="project" value="TreeGrafter"/>
</dbReference>
<keyword evidence="10" id="KW-1185">Reference proteome</keyword>
<dbReference type="Pfam" id="PF11262">
    <property type="entry name" value="Tho2"/>
    <property type="match status" value="1"/>
</dbReference>
<dbReference type="EMBL" id="CP138580">
    <property type="protein sequence ID" value="WPG97639.1"/>
    <property type="molecule type" value="Genomic_DNA"/>
</dbReference>
<feature type="compositionally biased region" description="Basic and acidic residues" evidence="5">
    <location>
        <begin position="2147"/>
        <end position="2216"/>
    </location>
</feature>
<dbReference type="Pfam" id="PF11732">
    <property type="entry name" value="Thoc2"/>
    <property type="match status" value="1"/>
</dbReference>
<dbReference type="GO" id="GO:0003729">
    <property type="term" value="F:mRNA binding"/>
    <property type="evidence" value="ECO:0007669"/>
    <property type="project" value="TreeGrafter"/>
</dbReference>
<feature type="compositionally biased region" description="Basic and acidic residues" evidence="5">
    <location>
        <begin position="1761"/>
        <end position="1777"/>
    </location>
</feature>
<feature type="compositionally biased region" description="Low complexity" evidence="5">
    <location>
        <begin position="1673"/>
        <end position="1686"/>
    </location>
</feature>
<feature type="region of interest" description="Disordered" evidence="5">
    <location>
        <begin position="1130"/>
        <end position="1194"/>
    </location>
</feature>
<proteinExistence type="inferred from homology"/>
<feature type="compositionally biased region" description="Basic and acidic residues" evidence="5">
    <location>
        <begin position="540"/>
        <end position="549"/>
    </location>
</feature>
<feature type="domain" description="THO complex subunitTHOC2 C-terminal" evidence="6">
    <location>
        <begin position="1231"/>
        <end position="1535"/>
    </location>
</feature>
<feature type="compositionally biased region" description="Polar residues" evidence="5">
    <location>
        <begin position="1661"/>
        <end position="1671"/>
    </location>
</feature>
<dbReference type="PANTHER" id="PTHR21597">
    <property type="entry name" value="THO2 PROTEIN"/>
    <property type="match status" value="1"/>
</dbReference>
<reference evidence="9 10" key="1">
    <citation type="submission" date="2023-11" db="EMBL/GenBank/DDBJ databases">
        <title>An acidophilic fungus is an integral part of prey digestion in a carnivorous sundew plant.</title>
        <authorList>
            <person name="Tsai I.J."/>
        </authorList>
    </citation>
    <scope>NUCLEOTIDE SEQUENCE [LARGE SCALE GENOMIC DNA]</scope>
    <source>
        <strain evidence="9">169a</strain>
    </source>
</reference>
<feature type="compositionally biased region" description="Basic and acidic residues" evidence="5">
    <location>
        <begin position="1180"/>
        <end position="1191"/>
    </location>
</feature>
<feature type="compositionally biased region" description="Polar residues" evidence="5">
    <location>
        <begin position="1997"/>
        <end position="2022"/>
    </location>
</feature>
<sequence>MAPGSGKRKRSDRQFSHDDGANRPSPHRPDRMALAQQSENSGGRRGGRGGYRGQTRSGNDSFGNGRNAASPSQQPPTERPEVTPGPEISRTNTPLPVKTTAPAVQPPARTEPKLPPAPYSYDYLTDEVMLYWQKSGKQKILDTARSADEMTASILVQELIRASIDEKLDAAEAGSVVREMIADHAGTGDIDVQYLFLNTISLLDESEIKDPALWTLVVATDIDPVVIRSELDVPLLQALSVVRGSFAQMRTRKTTNLLYRQANFNLLREESEGYAKLMTEYFNIAQEVSANRDGKPQMAEDAFQRIKALVGAFDLDIGRVLDITLDISANSLVKAFGFFIKFYRCSSWWPDHEVFDNVKWEDQGFDTFPSWALPGSGRDASNEDERDELASLRQARDVRFWERVQEIGMDAYFELGMRKIVDYESVADVLNQEVEPQLDGRGKEAHEDKRKRINENRKFMRETRMLPPPGNPDAAQLLGFKLRYYASQVRSAQDMLPENLVALAALLIKIGFISLRDLYPHLSPPDEDMAAERNRLEKQKAEKLAKERPGAGLNSLAMSGALPDDDPPPVARNLRTDKDRSGGATPKPAAKDDEPKEELPRPDNQKIMLLRALLLIGALPEALYILGRFPWLADADVSIPPHLLRIVKHMLSKIADGVRPARDREDLAKPKDQLADTVSGANGTMLFTPRVPRKSVRWLGLDAVDPDTGGEFRFYYTDWANNVPVCQSVDDVFLLCNTFINYLGFKIGREPAILGTLVRLAKQSLTEDFSEINRTRWLELMRRLLVPSLSLSKHNPGITQEIYDLLMLFPMATRYNIYAEWFYGKVSRMGDMLSAHNYNRLEVKDVLRRVTNETGKKQARALAKVSYSSPGVVMEHMIKQLETYSNMIPALVECTRYFSALAYDVLTWSIIKSLTGDGASRRQADGMLTSPWLQALAQFIASLFQRYSALDPAPVLQYLAYEIRSGNSTDLEVFEQIFAEMAGIKPDMQFSDSQVQAMAGGDALQSVIIQRLADLRHARKTSAKRLIKALTEPGLVGQLLIAIAQEEYMYPNRDVARFQPLKVLTNNLDKIHQVSAQYLDVLKSNMKPDEFEASVPGVIALIGDYGLQAASAFTICRAAISHRIAEFDEAKKQEDVERKKKASEEKQSSSTDVEMQDTENKTTANVCTPDLKTLAGGDSQDARVNENEETRTATANMPSTTNAQKTKSVWHPVLEPIIERLPAVTGDLCTRISIPFFVTFWTLAQSDVVVFTESYTQEIDKISRQISSMTAERGESTLAARERERKKRALQETSESLRVEVTSRVAVYSRITSRLSREKHSWFPKPADREELGASHIALLQECFLPRAMLSSLDAHFSFLMFKLLHDKGTPGFNTVHFLTHLFHKHTLAAVMFQCTAQEAQHFGRFLNEILKLLARWHAEKATYEKEAIGTKTKLPGFQQPFAAEGTPDAYLDYEVFRRLLTNWHSALNAAILACFESGEYSHIRSSIFVLKAVHQVFPALNFQGKSILQQVTRLAKEEQRQDLKVMAMSLIGPLTGREKKWVMPQAFRLNDPSKDGKPAGRATSTLPETPHQGTETPKLNATAPEFKPNTPNGLERKESGLGIEDGEVEEEKQMAAKAEDTEMQDNPAGGDLTIKPASEDTASAQKAQDKSKDEDGLQANPASNSANGKMQTPDTRPPGRGQTPRGPHPLPARQEPVRPETRGPLKSLPLPPQAMPGRRSNRPDEQYGRLDRPNTREHSPGHRSRATTPPGSSRHGPPRGGRDEPRPRDDQRMPSRHDHHGTHPRASVVSSGSGRTTTDSSSGPTPHPDRAGLLSSANAGDESGYHENPARLAQINGNRGERDSRDQRGPPEGRLNDRARAAEPSREGPRDLTPKGPRNGRGRDMPPPSTTESSYGRLNGSTETAPAGPRLSGNMLGSRGRDFTSNQPGGTPRNHEAAGAAANSPLESSASFRRHGQRQSMDAQQSNSVPATPSSEGASIGGMHPSRAAAFGIQPSPIQTNVHPSTGPRNTDSPGSGTPSGPRNAGRTPASVPTGPSPITPIGPASDRPKREDRGRRNINAINATLQGNNGAPPGSINFRGASSRQGSTSMSSAVAVAPEQATPSANEVAPRRHERPPSRQDNRPTGSDLFQRPVDGGQLNAGRQRHNEDDGQHGSRNASRDGRDRAPPSGPHDDGRERRGGHRGDERRSRDERDSHGSERRTTERGHRGDEMQQRRHGQLGGYPGSRAEWEHGREREHPSEELRRGGPDNRGGRRGPPHGPPPPPPPPPPGGPPPRRDEGADRKRRHDDGGFDPTKRRRSGK</sequence>
<evidence type="ECO:0000256" key="1">
    <source>
        <dbReference type="ARBA" id="ARBA00004123"/>
    </source>
</evidence>
<gene>
    <name evidence="9" type="ORF">R9X50_00041900</name>
</gene>
<name>A0AAQ3LXE3_9PEZI</name>
<comment type="subcellular location">
    <subcellularLocation>
        <location evidence="1">Nucleus</location>
    </subcellularLocation>
</comment>
<feature type="compositionally biased region" description="Basic and acidic residues" evidence="5">
    <location>
        <begin position="12"/>
        <end position="31"/>
    </location>
</feature>
<feature type="compositionally biased region" description="Polar residues" evidence="5">
    <location>
        <begin position="1959"/>
        <end position="1978"/>
    </location>
</feature>
<dbReference type="InterPro" id="IPR021726">
    <property type="entry name" value="THO_THOC2_N"/>
</dbReference>
<dbReference type="GO" id="GO:0006406">
    <property type="term" value="P:mRNA export from nucleus"/>
    <property type="evidence" value="ECO:0007669"/>
    <property type="project" value="InterPro"/>
</dbReference>
<feature type="region of interest" description="Disordered" evidence="5">
    <location>
        <begin position="1549"/>
        <end position="2304"/>
    </location>
</feature>
<feature type="compositionally biased region" description="Polar residues" evidence="5">
    <location>
        <begin position="1891"/>
        <end position="1905"/>
    </location>
</feature>
<feature type="region of interest" description="Disordered" evidence="5">
    <location>
        <begin position="540"/>
        <end position="602"/>
    </location>
</feature>
<evidence type="ECO:0000256" key="3">
    <source>
        <dbReference type="ARBA" id="ARBA00019596"/>
    </source>
</evidence>
<comment type="similarity">
    <text evidence="2">Belongs to the THOC2 family.</text>
</comment>
<evidence type="ECO:0000313" key="9">
    <source>
        <dbReference type="EMBL" id="WPG97639.1"/>
    </source>
</evidence>
<feature type="compositionally biased region" description="Basic and acidic residues" evidence="5">
    <location>
        <begin position="1130"/>
        <end position="1147"/>
    </location>
</feature>
<feature type="domain" description="THO complex subunit 2 N-terminal" evidence="8">
    <location>
        <begin position="124"/>
        <end position="860"/>
    </location>
</feature>
<feature type="compositionally biased region" description="Basic and acidic residues" evidence="5">
    <location>
        <begin position="2111"/>
        <end position="2124"/>
    </location>
</feature>
<evidence type="ECO:0000259" key="8">
    <source>
        <dbReference type="Pfam" id="PF16134"/>
    </source>
</evidence>